<dbReference type="InterPro" id="IPR040442">
    <property type="entry name" value="Pyrv_kinase-like_dom_sf"/>
</dbReference>
<dbReference type="GO" id="GO:0016829">
    <property type="term" value="F:lyase activity"/>
    <property type="evidence" value="ECO:0007669"/>
    <property type="project" value="UniProtKB-KW"/>
</dbReference>
<feature type="domain" description="HpcH/HpaI aldolase/citrate lyase" evidence="6">
    <location>
        <begin position="2"/>
        <end position="221"/>
    </location>
</feature>
<comment type="caution">
    <text evidence="7">The sequence shown here is derived from an EMBL/GenBank/DDBJ whole genome shotgun (WGS) entry which is preliminary data.</text>
</comment>
<reference evidence="7 8" key="1">
    <citation type="submission" date="2017-12" db="EMBL/GenBank/DDBJ databases">
        <title>Genome sequence of the active heterotrophic nitrifier-denitrifier, Cupriavidus pauculus UM1.</title>
        <authorList>
            <person name="Putonti C."/>
            <person name="Castignetti D."/>
        </authorList>
    </citation>
    <scope>NUCLEOTIDE SEQUENCE [LARGE SCALE GENOMIC DNA]</scope>
    <source>
        <strain evidence="7 8">UM1</strain>
    </source>
</reference>
<dbReference type="GO" id="GO:0006107">
    <property type="term" value="P:oxaloacetate metabolic process"/>
    <property type="evidence" value="ECO:0007669"/>
    <property type="project" value="TreeGrafter"/>
</dbReference>
<evidence type="ECO:0000256" key="5">
    <source>
        <dbReference type="PIRSR" id="PIRSR015582-2"/>
    </source>
</evidence>
<dbReference type="PIRSF" id="PIRSF015582">
    <property type="entry name" value="Cit_lyase_B"/>
    <property type="match status" value="1"/>
</dbReference>
<organism evidence="7 8">
    <name type="scientific">Cupriavidus pauculus</name>
    <dbReference type="NCBI Taxonomy" id="82633"/>
    <lineage>
        <taxon>Bacteria</taxon>
        <taxon>Pseudomonadati</taxon>
        <taxon>Pseudomonadota</taxon>
        <taxon>Betaproteobacteria</taxon>
        <taxon>Burkholderiales</taxon>
        <taxon>Burkholderiaceae</taxon>
        <taxon>Cupriavidus</taxon>
    </lineage>
</organism>
<evidence type="ECO:0000256" key="3">
    <source>
        <dbReference type="ARBA" id="ARBA00022842"/>
    </source>
</evidence>
<comment type="cofactor">
    <cofactor evidence="1">
        <name>Mg(2+)</name>
        <dbReference type="ChEBI" id="CHEBI:18420"/>
    </cofactor>
</comment>
<dbReference type="PANTHER" id="PTHR32308">
    <property type="entry name" value="LYASE BETA SUBUNIT, PUTATIVE (AFU_ORTHOLOGUE AFUA_4G13030)-RELATED"/>
    <property type="match status" value="1"/>
</dbReference>
<evidence type="ECO:0000259" key="6">
    <source>
        <dbReference type="Pfam" id="PF03328"/>
    </source>
</evidence>
<keyword evidence="3 5" id="KW-0460">Magnesium</keyword>
<protein>
    <submittedName>
        <fullName evidence="7">CoA ester lyase</fullName>
    </submittedName>
</protein>
<evidence type="ECO:0000256" key="2">
    <source>
        <dbReference type="ARBA" id="ARBA00022723"/>
    </source>
</evidence>
<proteinExistence type="predicted"/>
<dbReference type="EMBL" id="PJRP01000012">
    <property type="protein sequence ID" value="PLP98396.1"/>
    <property type="molecule type" value="Genomic_DNA"/>
</dbReference>
<keyword evidence="7" id="KW-0456">Lyase</keyword>
<dbReference type="Pfam" id="PF03328">
    <property type="entry name" value="HpcH_HpaI"/>
    <property type="match status" value="1"/>
</dbReference>
<gene>
    <name evidence="7" type="ORF">CYJ10_22520</name>
</gene>
<dbReference type="GO" id="GO:0000287">
    <property type="term" value="F:magnesium ion binding"/>
    <property type="evidence" value="ECO:0007669"/>
    <property type="project" value="TreeGrafter"/>
</dbReference>
<dbReference type="AlphaFoldDB" id="A0A2N5C844"/>
<dbReference type="SUPFAM" id="SSF51621">
    <property type="entry name" value="Phosphoenolpyruvate/pyruvate domain"/>
    <property type="match status" value="1"/>
</dbReference>
<feature type="binding site" evidence="4">
    <location>
        <position position="65"/>
    </location>
    <ligand>
        <name>substrate</name>
    </ligand>
</feature>
<dbReference type="OrthoDB" id="348111at2"/>
<keyword evidence="2 5" id="KW-0479">Metal-binding</keyword>
<sequence length="288" mass="30543">MRSKLFVPGSRPELFDKALASAADALSFDLEDAVAEPRKAEARAALQDLLASGRTAASGKTIIVRVNAPDTTHFAPDIVAVVRNGLHLVNVPKVEEVEQVHLAARAVALAEAANGVTTPVKLLLNIESPRGLRKAHELAAADARVAGLQLGYADLFEPAGIHRRETLAVAQTMFQMRMAAAEAGVFAYDAAFADVKDADGYRAEAELARRLGYLGKSCIHPSQIALANQVFQPTEAEIAAAQRIVAAADEADAKGIGAYLVDGKMVDRPFVDRARAVLAQARTMGWAG</sequence>
<feature type="binding site" evidence="5">
    <location>
        <position position="154"/>
    </location>
    <ligand>
        <name>Mg(2+)</name>
        <dbReference type="ChEBI" id="CHEBI:18420"/>
    </ligand>
</feature>
<feature type="binding site" evidence="5">
    <location>
        <position position="127"/>
    </location>
    <ligand>
        <name>Mg(2+)</name>
        <dbReference type="ChEBI" id="CHEBI:18420"/>
    </ligand>
</feature>
<dbReference type="InterPro" id="IPR011206">
    <property type="entry name" value="Citrate_lyase_beta/mcl1/mcl2"/>
</dbReference>
<feature type="binding site" evidence="4">
    <location>
        <position position="127"/>
    </location>
    <ligand>
        <name>substrate</name>
    </ligand>
</feature>
<name>A0A2N5C844_9BURK</name>
<evidence type="ECO:0000313" key="8">
    <source>
        <dbReference type="Proteomes" id="UP000234341"/>
    </source>
</evidence>
<dbReference type="InterPro" id="IPR015813">
    <property type="entry name" value="Pyrv/PenolPyrv_kinase-like_dom"/>
</dbReference>
<dbReference type="PANTHER" id="PTHR32308:SF10">
    <property type="entry name" value="CITRATE LYASE SUBUNIT BETA"/>
    <property type="match status" value="1"/>
</dbReference>
<dbReference type="Gene3D" id="3.20.20.60">
    <property type="entry name" value="Phosphoenolpyruvate-binding domains"/>
    <property type="match status" value="1"/>
</dbReference>
<dbReference type="RefSeq" id="WP_101683785.1">
    <property type="nucleotide sequence ID" value="NZ_PJRP01000012.1"/>
</dbReference>
<dbReference type="InterPro" id="IPR005000">
    <property type="entry name" value="Aldolase/citrate-lyase_domain"/>
</dbReference>
<dbReference type="Proteomes" id="UP000234341">
    <property type="component" value="Unassembled WGS sequence"/>
</dbReference>
<accession>A0A2N5C844</accession>
<evidence type="ECO:0000256" key="1">
    <source>
        <dbReference type="ARBA" id="ARBA00001946"/>
    </source>
</evidence>
<evidence type="ECO:0000256" key="4">
    <source>
        <dbReference type="PIRSR" id="PIRSR015582-1"/>
    </source>
</evidence>
<evidence type="ECO:0000313" key="7">
    <source>
        <dbReference type="EMBL" id="PLP98396.1"/>
    </source>
</evidence>